<dbReference type="RefSeq" id="WP_144228131.1">
    <property type="nucleotide sequence ID" value="NZ_CBCRVV010000001.1"/>
</dbReference>
<organism evidence="1 2">
    <name type="scientific">Rariglobus hedericola</name>
    <dbReference type="NCBI Taxonomy" id="2597822"/>
    <lineage>
        <taxon>Bacteria</taxon>
        <taxon>Pseudomonadati</taxon>
        <taxon>Verrucomicrobiota</taxon>
        <taxon>Opitutia</taxon>
        <taxon>Opitutales</taxon>
        <taxon>Opitutaceae</taxon>
        <taxon>Rariglobus</taxon>
    </lineage>
</organism>
<dbReference type="EMBL" id="VMBG01000001">
    <property type="protein sequence ID" value="TSJ77789.1"/>
    <property type="molecule type" value="Genomic_DNA"/>
</dbReference>
<proteinExistence type="predicted"/>
<dbReference type="OrthoDB" id="6058205at2"/>
<dbReference type="AlphaFoldDB" id="A0A556QMA9"/>
<reference evidence="1 2" key="1">
    <citation type="submission" date="2019-07" db="EMBL/GenBank/DDBJ databases">
        <title>Description of 53C-WASEF.</title>
        <authorList>
            <person name="Pitt A."/>
            <person name="Hahn M.W."/>
        </authorList>
    </citation>
    <scope>NUCLEOTIDE SEQUENCE [LARGE SCALE GENOMIC DNA]</scope>
    <source>
        <strain evidence="1 2">53C-WASEF</strain>
    </source>
</reference>
<comment type="caution">
    <text evidence="1">The sequence shown here is derived from an EMBL/GenBank/DDBJ whole genome shotgun (WGS) entry which is preliminary data.</text>
</comment>
<gene>
    <name evidence="1" type="ORF">FPL22_00335</name>
</gene>
<accession>A0A556QMA9</accession>
<keyword evidence="2" id="KW-1185">Reference proteome</keyword>
<evidence type="ECO:0000313" key="1">
    <source>
        <dbReference type="EMBL" id="TSJ77789.1"/>
    </source>
</evidence>
<sequence length="125" mass="14161">MNHPLFDAYSVTVGELITYTPAEIGSFRLYGFEYIDNLNFLRTPEEIIPDETLRKRLVHAVGNRFTEAGWEGTGKLSMLWIPPFVFPMAAKIGPLGVIVWHVKQHEDGLSWLLSPTPLPFEEFGA</sequence>
<evidence type="ECO:0000313" key="2">
    <source>
        <dbReference type="Proteomes" id="UP000315648"/>
    </source>
</evidence>
<protein>
    <submittedName>
        <fullName evidence="1">Uncharacterized protein</fullName>
    </submittedName>
</protein>
<dbReference type="Proteomes" id="UP000315648">
    <property type="component" value="Unassembled WGS sequence"/>
</dbReference>
<name>A0A556QMA9_9BACT</name>